<dbReference type="RefSeq" id="WP_118091735.1">
    <property type="nucleotide sequence ID" value="NZ_QSIQ01000001.1"/>
</dbReference>
<sequence>MSNDFFLVDIPEFIPEYDEKRQYGYSDTQLKKQLIQLLCNTSEGYCMYCYNSVKINGNIYADLEHGIEKSIDNEIFEDCIPNISISCSKCNQKYKRLGEKKRISYMKEQKKEIIGCRNIDCKQLCDQMVELRKKYVDNGKILIYPFGNCIIDKNKLEIQYDLLNAKYIPSEKYDYTKHEREVIENHIKLFRLNSPERRNREVPLYCKNVINQKSLLLDIRYNNYIVDLFRKKLEKLNSISKAVEICKIVYFMNFIKMAT</sequence>
<dbReference type="Proteomes" id="UP000266391">
    <property type="component" value="Unassembled WGS sequence"/>
</dbReference>
<reference evidence="1 2" key="1">
    <citation type="submission" date="2018-08" db="EMBL/GenBank/DDBJ databases">
        <title>A genome reference for cultivated species of the human gut microbiota.</title>
        <authorList>
            <person name="Zou Y."/>
            <person name="Xue W."/>
            <person name="Luo G."/>
        </authorList>
    </citation>
    <scope>NUCLEOTIDE SEQUENCE [LARGE SCALE GENOMIC DNA]</scope>
    <source>
        <strain evidence="1 2">AM32-8LB</strain>
    </source>
</reference>
<accession>A0A396AJ36</accession>
<evidence type="ECO:0000313" key="2">
    <source>
        <dbReference type="Proteomes" id="UP000266391"/>
    </source>
</evidence>
<dbReference type="EMBL" id="QSIQ01000001">
    <property type="protein sequence ID" value="RHD06395.1"/>
    <property type="molecule type" value="Genomic_DNA"/>
</dbReference>
<proteinExistence type="predicted"/>
<dbReference type="AlphaFoldDB" id="A0A396AJ36"/>
<comment type="caution">
    <text evidence="1">The sequence shown here is derived from an EMBL/GenBank/DDBJ whole genome shotgun (WGS) entry which is preliminary data.</text>
</comment>
<name>A0A396AJ36_9FIRM</name>
<protein>
    <submittedName>
        <fullName evidence="1">Uncharacterized protein</fullName>
    </submittedName>
</protein>
<organism evidence="1 2">
    <name type="scientific">Roseburia inulinivorans</name>
    <dbReference type="NCBI Taxonomy" id="360807"/>
    <lineage>
        <taxon>Bacteria</taxon>
        <taxon>Bacillati</taxon>
        <taxon>Bacillota</taxon>
        <taxon>Clostridia</taxon>
        <taxon>Lachnospirales</taxon>
        <taxon>Lachnospiraceae</taxon>
        <taxon>Roseburia</taxon>
    </lineage>
</organism>
<gene>
    <name evidence="1" type="ORF">DW813_00540</name>
</gene>
<evidence type="ECO:0000313" key="1">
    <source>
        <dbReference type="EMBL" id="RHD06395.1"/>
    </source>
</evidence>